<comment type="caution">
    <text evidence="2">The sequence shown here is derived from an EMBL/GenBank/DDBJ whole genome shotgun (WGS) entry which is preliminary data.</text>
</comment>
<evidence type="ECO:0000256" key="1">
    <source>
        <dbReference type="ARBA" id="ARBA00009995"/>
    </source>
</evidence>
<dbReference type="SUPFAM" id="SSF53756">
    <property type="entry name" value="UDP-Glycosyltransferase/glycogen phosphorylase"/>
    <property type="match status" value="1"/>
</dbReference>
<dbReference type="PANTHER" id="PTHR48047">
    <property type="entry name" value="GLYCOSYLTRANSFERASE"/>
    <property type="match status" value="1"/>
</dbReference>
<proteinExistence type="inferred from homology"/>
<comment type="similarity">
    <text evidence="1">Belongs to the UDP-glycosyltransferase family.</text>
</comment>
<protein>
    <submittedName>
        <fullName evidence="2">Uncharacterized protein</fullName>
    </submittedName>
</protein>
<dbReference type="GO" id="GO:0035251">
    <property type="term" value="F:UDP-glucosyltransferase activity"/>
    <property type="evidence" value="ECO:0007669"/>
    <property type="project" value="TreeGrafter"/>
</dbReference>
<gene>
    <name evidence="2" type="ORF">EJD97_000736</name>
</gene>
<dbReference type="PANTHER" id="PTHR48047:SF123">
    <property type="entry name" value="GLYCOSYLTRANSFERASE"/>
    <property type="match status" value="1"/>
</dbReference>
<reference evidence="2" key="1">
    <citation type="submission" date="2019-05" db="EMBL/GenBank/DDBJ databases">
        <title>The de novo reference genome and transcriptome assemblies of the wild tomato species Solanum chilense.</title>
        <authorList>
            <person name="Stam R."/>
            <person name="Nosenko T."/>
            <person name="Hoerger A.C."/>
            <person name="Stephan W."/>
            <person name="Seidel M.A."/>
            <person name="Kuhn J.M.M."/>
            <person name="Haberer G."/>
            <person name="Tellier A."/>
        </authorList>
    </citation>
    <scope>NUCLEOTIDE SEQUENCE</scope>
    <source>
        <tissue evidence="2">Mature leaves</tissue>
    </source>
</reference>
<accession>A0A6N2BYM1</accession>
<organism evidence="2">
    <name type="scientific">Solanum chilense</name>
    <name type="common">Tomato</name>
    <name type="synonym">Lycopersicon chilense</name>
    <dbReference type="NCBI Taxonomy" id="4083"/>
    <lineage>
        <taxon>Eukaryota</taxon>
        <taxon>Viridiplantae</taxon>
        <taxon>Streptophyta</taxon>
        <taxon>Embryophyta</taxon>
        <taxon>Tracheophyta</taxon>
        <taxon>Spermatophyta</taxon>
        <taxon>Magnoliopsida</taxon>
        <taxon>eudicotyledons</taxon>
        <taxon>Gunneridae</taxon>
        <taxon>Pentapetalae</taxon>
        <taxon>asterids</taxon>
        <taxon>lamiids</taxon>
        <taxon>Solanales</taxon>
        <taxon>Solanaceae</taxon>
        <taxon>Solanoideae</taxon>
        <taxon>Solaneae</taxon>
        <taxon>Solanum</taxon>
        <taxon>Solanum subgen. Lycopersicon</taxon>
    </lineage>
</organism>
<dbReference type="AlphaFoldDB" id="A0A6N2BYM1"/>
<dbReference type="EMBL" id="RXGB01001063">
    <property type="protein sequence ID" value="TMX00493.1"/>
    <property type="molecule type" value="Genomic_DNA"/>
</dbReference>
<dbReference type="Gene3D" id="3.40.50.2000">
    <property type="entry name" value="Glycogen Phosphorylase B"/>
    <property type="match status" value="4"/>
</dbReference>
<name>A0A6N2BYM1_SOLCI</name>
<sequence>MDKRSDQLHIYFLSMMAPGHMIPLVDIARQFGRHGVKATIITTLLNEPKFSKTIHRDREMGNDISIRTVKFPCKEAGLPEGCENIASTTSRLMYLNFIKGLSLFQNPLNAKLGIPRLAFNGTGFFPPFCALHGLMEHKPHLKVESETEEFVIPGLPDTIKMSRQKVSEHLKDETEVFELAQYQGTKISHLHMFQQMAVFSSAQLLEIAIALEASNQQFIWAVTQTTIKDEQNEWIPEGSKWHRYQLSNFFIEKLLVEILKIGVPVGADAWSNRTDSTVPLNRKDIERAVTKLVVGQEAEEMRGRAAALGKLAKGAVEKGGSSYSSLISLLEQLRNRKISSS</sequence>
<evidence type="ECO:0000313" key="2">
    <source>
        <dbReference type="EMBL" id="TMX00493.1"/>
    </source>
</evidence>